<feature type="transmembrane region" description="Helical" evidence="8">
    <location>
        <begin position="6"/>
        <end position="25"/>
    </location>
</feature>
<dbReference type="Proteomes" id="UP000431913">
    <property type="component" value="Unassembled WGS sequence"/>
</dbReference>
<dbReference type="AlphaFoldDB" id="A0A6I2U8C5"/>
<gene>
    <name evidence="9" type="ORF">FYJ76_04265</name>
</gene>
<comment type="caution">
    <text evidence="9">The sequence shown here is derived from an EMBL/GenBank/DDBJ whole genome shotgun (WGS) entry which is preliminary data.</text>
</comment>
<name>A0A6I2U8C5_9FIRM</name>
<comment type="subcellular location">
    <subcellularLocation>
        <location evidence="1">Cell membrane</location>
        <topology evidence="1">Multi-pass membrane protein</topology>
    </subcellularLocation>
</comment>
<feature type="transmembrane region" description="Helical" evidence="8">
    <location>
        <begin position="68"/>
        <end position="89"/>
    </location>
</feature>
<dbReference type="PANTHER" id="PTHR36838">
    <property type="entry name" value="AUXIN EFFLUX CARRIER FAMILY PROTEIN"/>
    <property type="match status" value="1"/>
</dbReference>
<evidence type="ECO:0000313" key="9">
    <source>
        <dbReference type="EMBL" id="MST91155.1"/>
    </source>
</evidence>
<feature type="transmembrane region" description="Helical" evidence="8">
    <location>
        <begin position="155"/>
        <end position="172"/>
    </location>
</feature>
<evidence type="ECO:0000256" key="6">
    <source>
        <dbReference type="ARBA" id="ARBA00022989"/>
    </source>
</evidence>
<comment type="similarity">
    <text evidence="2">Belongs to the auxin efflux carrier (TC 2.A.69) family.</text>
</comment>
<feature type="transmembrane region" description="Helical" evidence="8">
    <location>
        <begin position="96"/>
        <end position="116"/>
    </location>
</feature>
<organism evidence="9 10">
    <name type="scientific">Ruthenibacterium lactatiformans</name>
    <dbReference type="NCBI Taxonomy" id="1550024"/>
    <lineage>
        <taxon>Bacteria</taxon>
        <taxon>Bacillati</taxon>
        <taxon>Bacillota</taxon>
        <taxon>Clostridia</taxon>
        <taxon>Eubacteriales</taxon>
        <taxon>Oscillospiraceae</taxon>
        <taxon>Ruthenibacterium</taxon>
    </lineage>
</organism>
<keyword evidence="5 8" id="KW-0812">Transmembrane</keyword>
<keyword evidence="6 8" id="KW-1133">Transmembrane helix</keyword>
<reference evidence="9 10" key="1">
    <citation type="submission" date="2019-08" db="EMBL/GenBank/DDBJ databases">
        <title>In-depth cultivation of the pig gut microbiome towards novel bacterial diversity and tailored functional studies.</title>
        <authorList>
            <person name="Wylensek D."/>
            <person name="Hitch T.C.A."/>
            <person name="Clavel T."/>
        </authorList>
    </citation>
    <scope>NUCLEOTIDE SEQUENCE [LARGE SCALE GENOMIC DNA]</scope>
    <source>
        <strain evidence="9 10">WCA3-601-WT-6J</strain>
    </source>
</reference>
<dbReference type="InterPro" id="IPR004776">
    <property type="entry name" value="Mem_transp_PIN-like"/>
</dbReference>
<feature type="transmembrane region" description="Helical" evidence="8">
    <location>
        <begin position="122"/>
        <end position="143"/>
    </location>
</feature>
<dbReference type="EMBL" id="VUNJ01000003">
    <property type="protein sequence ID" value="MST91155.1"/>
    <property type="molecule type" value="Genomic_DNA"/>
</dbReference>
<keyword evidence="4" id="KW-1003">Cell membrane</keyword>
<feature type="transmembrane region" description="Helical" evidence="8">
    <location>
        <begin position="184"/>
        <end position="206"/>
    </location>
</feature>
<sequence>MGTIWIIVQQISLMFVLCGIGYLLTKAGKITQANSKVLGNILVYVVLPCVIAKSFLIPQSKSATEGLVLSGCISALLLCLAIVVGRVLYPKDGIAAFAAAFSNAGFFGIPLITAVLGAETVFYSAPFIALLNLLQWTYGTGLLTGEKAKWQPRRIFTAPYMIAIMVGTLFYITGLQLPSLPMQVLNALCSLNTPLAMFTLGVYLAVVDWRKMLTSYGLVKLSVVRLLIVPLLSLAVLTLIPTAWNTMKYSVLLAAACPVGANVAIYAQLYDKDYSYAVQTVVISTIASIITVPTVVWAAQMIWH</sequence>
<evidence type="ECO:0000256" key="2">
    <source>
        <dbReference type="ARBA" id="ARBA00010145"/>
    </source>
</evidence>
<dbReference type="GO" id="GO:0055085">
    <property type="term" value="P:transmembrane transport"/>
    <property type="evidence" value="ECO:0007669"/>
    <property type="project" value="InterPro"/>
</dbReference>
<feature type="transmembrane region" description="Helical" evidence="8">
    <location>
        <begin position="37"/>
        <end position="56"/>
    </location>
</feature>
<keyword evidence="7 8" id="KW-0472">Membrane</keyword>
<dbReference type="InterPro" id="IPR038770">
    <property type="entry name" value="Na+/solute_symporter_sf"/>
</dbReference>
<proteinExistence type="inferred from homology"/>
<dbReference type="Pfam" id="PF03547">
    <property type="entry name" value="Mem_trans"/>
    <property type="match status" value="1"/>
</dbReference>
<feature type="transmembrane region" description="Helical" evidence="8">
    <location>
        <begin position="281"/>
        <end position="303"/>
    </location>
</feature>
<evidence type="ECO:0000256" key="7">
    <source>
        <dbReference type="ARBA" id="ARBA00023136"/>
    </source>
</evidence>
<dbReference type="RefSeq" id="WP_154521722.1">
    <property type="nucleotide sequence ID" value="NZ_VUNJ01000003.1"/>
</dbReference>
<evidence type="ECO:0000256" key="3">
    <source>
        <dbReference type="ARBA" id="ARBA00022448"/>
    </source>
</evidence>
<dbReference type="Gene3D" id="1.20.1530.20">
    <property type="match status" value="1"/>
</dbReference>
<evidence type="ECO:0000256" key="1">
    <source>
        <dbReference type="ARBA" id="ARBA00004651"/>
    </source>
</evidence>
<keyword evidence="3" id="KW-0813">Transport</keyword>
<evidence type="ECO:0000256" key="4">
    <source>
        <dbReference type="ARBA" id="ARBA00022475"/>
    </source>
</evidence>
<dbReference type="GO" id="GO:0005886">
    <property type="term" value="C:plasma membrane"/>
    <property type="evidence" value="ECO:0007669"/>
    <property type="project" value="UniProtKB-SubCell"/>
</dbReference>
<feature type="transmembrane region" description="Helical" evidence="8">
    <location>
        <begin position="218"/>
        <end position="243"/>
    </location>
</feature>
<protein>
    <submittedName>
        <fullName evidence="9">Permease</fullName>
    </submittedName>
</protein>
<feature type="transmembrane region" description="Helical" evidence="8">
    <location>
        <begin position="249"/>
        <end position="269"/>
    </location>
</feature>
<accession>A0A6I2U8C5</accession>
<evidence type="ECO:0000256" key="8">
    <source>
        <dbReference type="SAM" id="Phobius"/>
    </source>
</evidence>
<evidence type="ECO:0000313" key="10">
    <source>
        <dbReference type="Proteomes" id="UP000431913"/>
    </source>
</evidence>
<evidence type="ECO:0000256" key="5">
    <source>
        <dbReference type="ARBA" id="ARBA00022692"/>
    </source>
</evidence>
<dbReference type="PANTHER" id="PTHR36838:SF3">
    <property type="entry name" value="TRANSPORTER AUXIN EFFLUX CARRIER EC FAMILY"/>
    <property type="match status" value="1"/>
</dbReference>